<organism evidence="1">
    <name type="scientific">Arundo donax</name>
    <name type="common">Giant reed</name>
    <name type="synonym">Donax arundinaceus</name>
    <dbReference type="NCBI Taxonomy" id="35708"/>
    <lineage>
        <taxon>Eukaryota</taxon>
        <taxon>Viridiplantae</taxon>
        <taxon>Streptophyta</taxon>
        <taxon>Embryophyta</taxon>
        <taxon>Tracheophyta</taxon>
        <taxon>Spermatophyta</taxon>
        <taxon>Magnoliopsida</taxon>
        <taxon>Liliopsida</taxon>
        <taxon>Poales</taxon>
        <taxon>Poaceae</taxon>
        <taxon>PACMAD clade</taxon>
        <taxon>Arundinoideae</taxon>
        <taxon>Arundineae</taxon>
        <taxon>Arundo</taxon>
    </lineage>
</organism>
<reference evidence="1" key="2">
    <citation type="journal article" date="2015" name="Data Brief">
        <title>Shoot transcriptome of the giant reed, Arundo donax.</title>
        <authorList>
            <person name="Barrero R.A."/>
            <person name="Guerrero F.D."/>
            <person name="Moolhuijzen P."/>
            <person name="Goolsby J.A."/>
            <person name="Tidwell J."/>
            <person name="Bellgard S.E."/>
            <person name="Bellgard M.I."/>
        </authorList>
    </citation>
    <scope>NUCLEOTIDE SEQUENCE</scope>
    <source>
        <tissue evidence="1">Shoot tissue taken approximately 20 cm above the soil surface</tissue>
    </source>
</reference>
<protein>
    <submittedName>
        <fullName evidence="1">Uncharacterized protein</fullName>
    </submittedName>
</protein>
<name>A0A0A9FK85_ARUDO</name>
<proteinExistence type="predicted"/>
<sequence length="22" mass="2598">MIERNTKTLKPFLSSSIPYLQM</sequence>
<dbReference type="EMBL" id="GBRH01185149">
    <property type="protein sequence ID" value="JAE12747.1"/>
    <property type="molecule type" value="Transcribed_RNA"/>
</dbReference>
<evidence type="ECO:0000313" key="1">
    <source>
        <dbReference type="EMBL" id="JAE12747.1"/>
    </source>
</evidence>
<reference evidence="1" key="1">
    <citation type="submission" date="2014-09" db="EMBL/GenBank/DDBJ databases">
        <authorList>
            <person name="Magalhaes I.L.F."/>
            <person name="Oliveira U."/>
            <person name="Santos F.R."/>
            <person name="Vidigal T.H.D.A."/>
            <person name="Brescovit A.D."/>
            <person name="Santos A.J."/>
        </authorList>
    </citation>
    <scope>NUCLEOTIDE SEQUENCE</scope>
    <source>
        <tissue evidence="1">Shoot tissue taken approximately 20 cm above the soil surface</tissue>
    </source>
</reference>
<accession>A0A0A9FK85</accession>
<dbReference type="AlphaFoldDB" id="A0A0A9FK85"/>